<comment type="similarity">
    <text evidence="1">Belongs to the JHDM3 histone demethylase family.</text>
</comment>
<dbReference type="InterPro" id="IPR003347">
    <property type="entry name" value="JmjC_dom"/>
</dbReference>
<dbReference type="Pfam" id="PF13771">
    <property type="entry name" value="zf-HC5HC2H"/>
    <property type="match status" value="1"/>
</dbReference>
<dbReference type="Gene3D" id="2.60.120.650">
    <property type="entry name" value="Cupin"/>
    <property type="match status" value="1"/>
</dbReference>
<feature type="compositionally biased region" description="Basic residues" evidence="7">
    <location>
        <begin position="433"/>
        <end position="453"/>
    </location>
</feature>
<evidence type="ECO:0000259" key="8">
    <source>
        <dbReference type="PROSITE" id="PS51183"/>
    </source>
</evidence>
<dbReference type="Pfam" id="PF02373">
    <property type="entry name" value="JmjC"/>
    <property type="match status" value="1"/>
</dbReference>
<dbReference type="InterPro" id="IPR034732">
    <property type="entry name" value="EPHD"/>
</dbReference>
<dbReference type="GO" id="GO:0005634">
    <property type="term" value="C:nucleus"/>
    <property type="evidence" value="ECO:0007669"/>
    <property type="project" value="TreeGrafter"/>
</dbReference>
<feature type="region of interest" description="Disordered" evidence="7">
    <location>
        <begin position="433"/>
        <end position="471"/>
    </location>
</feature>
<dbReference type="SMART" id="SM00558">
    <property type="entry name" value="JmjC"/>
    <property type="match status" value="1"/>
</dbReference>
<dbReference type="SMART" id="SM00545">
    <property type="entry name" value="JmjN"/>
    <property type="match status" value="1"/>
</dbReference>
<evidence type="ECO:0000256" key="6">
    <source>
        <dbReference type="ARBA" id="ARBA00049349"/>
    </source>
</evidence>
<dbReference type="GO" id="GO:0000785">
    <property type="term" value="C:chromatin"/>
    <property type="evidence" value="ECO:0007669"/>
    <property type="project" value="TreeGrafter"/>
</dbReference>
<dbReference type="InterPro" id="IPR003349">
    <property type="entry name" value="JmjN"/>
</dbReference>
<dbReference type="Pfam" id="PF02375">
    <property type="entry name" value="JmjN"/>
    <property type="match status" value="1"/>
</dbReference>
<evidence type="ECO:0000313" key="11">
    <source>
        <dbReference type="EMBL" id="ODV67110.1"/>
    </source>
</evidence>
<dbReference type="PANTHER" id="PTHR10694:SF7">
    <property type="entry name" value="[HISTONE H3]-TRIMETHYL-L-LYSINE(9) DEMETHYLASE"/>
    <property type="match status" value="1"/>
</dbReference>
<feature type="region of interest" description="Disordered" evidence="7">
    <location>
        <begin position="114"/>
        <end position="145"/>
    </location>
</feature>
<dbReference type="Gene3D" id="3.30.40.10">
    <property type="entry name" value="Zinc/RING finger domain, C3HC4 (zinc finger)"/>
    <property type="match status" value="1"/>
</dbReference>
<keyword evidence="5" id="KW-0862">Zinc</keyword>
<dbReference type="EC" id="1.14.11.66" evidence="2"/>
<dbReference type="InterPro" id="IPR013083">
    <property type="entry name" value="Znf_RING/FYVE/PHD"/>
</dbReference>
<dbReference type="Proteomes" id="UP000095085">
    <property type="component" value="Unassembled WGS sequence"/>
</dbReference>
<keyword evidence="4" id="KW-0863">Zinc-finger</keyword>
<dbReference type="PROSITE" id="PS51184">
    <property type="entry name" value="JMJC"/>
    <property type="match status" value="1"/>
</dbReference>
<dbReference type="OrthoDB" id="9547406at2759"/>
<dbReference type="PROSITE" id="PS51805">
    <property type="entry name" value="EPHD"/>
    <property type="match status" value="1"/>
</dbReference>
<keyword evidence="12" id="KW-1185">Reference proteome</keyword>
<comment type="catalytic activity">
    <reaction evidence="6">
        <text>N(6),N(6),N(6)-trimethyl-L-lysyl(9)-[histone H3] + 2 2-oxoglutarate + 2 O2 = N(6)-methyl-L-lysyl(9)-[histone H3] + 2 formaldehyde + 2 succinate + 2 CO2</text>
        <dbReference type="Rhea" id="RHEA:60200"/>
        <dbReference type="Rhea" id="RHEA-COMP:15538"/>
        <dbReference type="Rhea" id="RHEA-COMP:15542"/>
        <dbReference type="ChEBI" id="CHEBI:15379"/>
        <dbReference type="ChEBI" id="CHEBI:16526"/>
        <dbReference type="ChEBI" id="CHEBI:16810"/>
        <dbReference type="ChEBI" id="CHEBI:16842"/>
        <dbReference type="ChEBI" id="CHEBI:30031"/>
        <dbReference type="ChEBI" id="CHEBI:61929"/>
        <dbReference type="ChEBI" id="CHEBI:61961"/>
        <dbReference type="EC" id="1.14.11.66"/>
    </reaction>
</comment>
<evidence type="ECO:0000256" key="3">
    <source>
        <dbReference type="ARBA" id="ARBA00022723"/>
    </source>
</evidence>
<dbReference type="GO" id="GO:0140684">
    <property type="term" value="F:histone H3K9me2/H3K9me3 demethylase activity"/>
    <property type="evidence" value="ECO:0007669"/>
    <property type="project" value="UniProtKB-EC"/>
</dbReference>
<dbReference type="EMBL" id="KV454541">
    <property type="protein sequence ID" value="ODV67110.1"/>
    <property type="molecule type" value="Genomic_DNA"/>
</dbReference>
<dbReference type="GO" id="GO:0008270">
    <property type="term" value="F:zinc ion binding"/>
    <property type="evidence" value="ECO:0007669"/>
    <property type="project" value="UniProtKB-KW"/>
</dbReference>
<protein>
    <recommendedName>
        <fullName evidence="2">[histone H3]-trimethyl-L-lysine(9) demethylase</fullName>
        <ecNumber evidence="2">1.14.11.66</ecNumber>
    </recommendedName>
</protein>
<feature type="region of interest" description="Disordered" evidence="7">
    <location>
        <begin position="756"/>
        <end position="789"/>
    </location>
</feature>
<evidence type="ECO:0000313" key="12">
    <source>
        <dbReference type="Proteomes" id="UP000095085"/>
    </source>
</evidence>
<evidence type="ECO:0000256" key="4">
    <source>
        <dbReference type="ARBA" id="ARBA00022771"/>
    </source>
</evidence>
<dbReference type="SUPFAM" id="SSF51197">
    <property type="entry name" value="Clavaminate synthase-like"/>
    <property type="match status" value="1"/>
</dbReference>
<evidence type="ECO:0000259" key="9">
    <source>
        <dbReference type="PROSITE" id="PS51184"/>
    </source>
</evidence>
<feature type="region of interest" description="Disordered" evidence="7">
    <location>
        <begin position="159"/>
        <end position="178"/>
    </location>
</feature>
<reference evidence="12" key="1">
    <citation type="submission" date="2016-05" db="EMBL/GenBank/DDBJ databases">
        <title>Comparative genomics of biotechnologically important yeasts.</title>
        <authorList>
            <consortium name="DOE Joint Genome Institute"/>
            <person name="Riley R."/>
            <person name="Haridas S."/>
            <person name="Wolfe K.H."/>
            <person name="Lopes M.R."/>
            <person name="Hittinger C.T."/>
            <person name="Goker M."/>
            <person name="Salamov A."/>
            <person name="Wisecaver J."/>
            <person name="Long T.M."/>
            <person name="Aerts A.L."/>
            <person name="Barry K."/>
            <person name="Choi C."/>
            <person name="Clum A."/>
            <person name="Coughlan A.Y."/>
            <person name="Deshpande S."/>
            <person name="Douglass A.P."/>
            <person name="Hanson S.J."/>
            <person name="Klenk H.-P."/>
            <person name="Labutti K."/>
            <person name="Lapidus A."/>
            <person name="Lindquist E."/>
            <person name="Lipzen A."/>
            <person name="Meier-Kolthoff J.P."/>
            <person name="Ohm R.A."/>
            <person name="Otillar R.P."/>
            <person name="Pangilinan J."/>
            <person name="Peng Y."/>
            <person name="Rokas A."/>
            <person name="Rosa C.A."/>
            <person name="Scheuner C."/>
            <person name="Sibirny A.A."/>
            <person name="Slot J.C."/>
            <person name="Stielow J.B."/>
            <person name="Sun H."/>
            <person name="Kurtzman C.P."/>
            <person name="Blackwell M."/>
            <person name="Grigoriev I.V."/>
            <person name="Jeffries T.W."/>
        </authorList>
    </citation>
    <scope>NUCLEOTIDE SEQUENCE [LARGE SCALE GENOMIC DNA]</scope>
    <source>
        <strain evidence="12">NRRL Y-1933</strain>
    </source>
</reference>
<gene>
    <name evidence="11" type="ORF">HYPBUDRAFT_153030</name>
</gene>
<dbReference type="GeneID" id="30995883"/>
<dbReference type="PANTHER" id="PTHR10694">
    <property type="entry name" value="LYSINE-SPECIFIC DEMETHYLASE"/>
    <property type="match status" value="1"/>
</dbReference>
<evidence type="ECO:0000256" key="2">
    <source>
        <dbReference type="ARBA" id="ARBA00012900"/>
    </source>
</evidence>
<dbReference type="GO" id="GO:0010468">
    <property type="term" value="P:regulation of gene expression"/>
    <property type="evidence" value="ECO:0007669"/>
    <property type="project" value="TreeGrafter"/>
</dbReference>
<keyword evidence="3" id="KW-0479">Metal-binding</keyword>
<dbReference type="GO" id="GO:0051864">
    <property type="term" value="F:histone H3K36 demethylase activity"/>
    <property type="evidence" value="ECO:0007669"/>
    <property type="project" value="TreeGrafter"/>
</dbReference>
<dbReference type="PROSITE" id="PS51183">
    <property type="entry name" value="JMJN"/>
    <property type="match status" value="1"/>
</dbReference>
<sequence length="798" mass="90543">MDSLYKENSALVVEPAYYSGGIPVFTPTMKQFEDFYQFNKAINKYGMQSGIVKIVPPKEWTDGLADNYTEENLLSVKVKNPIIQHMNCSGPGVYSQQNVERARSYSIFQWKELSEKPNHQPPAPKGKVRGSVASKAATKGAAKKDNQILVEANEDIVAKDQSVKDGSSESSEVQDRSRSNWNIDSMEFDQERCEQLERIYWKSLTYAEPMYGADVMGSLFSDDTKSWNVAHLPNILDLMDVRLPGVNDAYLYAGLWKATFSWHLEDQDLYSINYIHFGAPKQWYSIPQEESGKFFDVMKDTFYDEYKSCPEFLRHKTFLVSPQFLEKHGVQCNKIVHNEGEFIITYPYGYHAGFNYGYNLAESVNFALDDWFPFGEKTSKCECISDSVGINVKQLFCSYKGIPYVYDPTPGLTSDLGEETEDEEIMPIEKKPVTTRKKSPTAHRRQPVKRKIKAKSEPTTKKAKKPISKADNTPKIISNNECYLCPNNLPEALKKSPIFQLLNCDLINETKHKNYQVHRLCATAFQQFIHIDTLRGFVSGIENISKSHTSWNCNLCDSNGTTLKRPAKSPQVPGICFQCDYPKCGRTYHTTCALGAGVLFNNDFEKGKPAGFCKYHRNKISKLNSGLDENIGKLCDIPTNSLVQFTFGKPQHVGAIQGKDIHCGLVISNNVDENTLDILIYPDLNDRLEVQYKDLILGSNTQPDNYHLFNIMGNLSTSTKRHSDTSIDYLAENFPETRKESIICEVPPPSFVPSNVNYTPSNSNQQYNLPDQNRKNNDTLMNDDPPMETNKYLTVDYS</sequence>
<evidence type="ECO:0000259" key="10">
    <source>
        <dbReference type="PROSITE" id="PS51805"/>
    </source>
</evidence>
<dbReference type="STRING" id="984485.A0A1E4RIP8"/>
<feature type="domain" description="JmjC" evidence="9">
    <location>
        <begin position="221"/>
        <end position="383"/>
    </location>
</feature>
<evidence type="ECO:0000256" key="5">
    <source>
        <dbReference type="ARBA" id="ARBA00022833"/>
    </source>
</evidence>
<feature type="domain" description="PHD-type" evidence="10">
    <location>
        <begin position="479"/>
        <end position="617"/>
    </location>
</feature>
<feature type="compositionally biased region" description="Polar residues" evidence="7">
    <location>
        <begin position="758"/>
        <end position="771"/>
    </location>
</feature>
<dbReference type="AlphaFoldDB" id="A0A1E4RIP8"/>
<dbReference type="RefSeq" id="XP_020076177.1">
    <property type="nucleotide sequence ID" value="XM_020221334.1"/>
</dbReference>
<dbReference type="CDD" id="cd15571">
    <property type="entry name" value="ePHD"/>
    <property type="match status" value="1"/>
</dbReference>
<proteinExistence type="inferred from homology"/>
<evidence type="ECO:0000256" key="1">
    <source>
        <dbReference type="ARBA" id="ARBA00009711"/>
    </source>
</evidence>
<feature type="domain" description="JmjN" evidence="8">
    <location>
        <begin position="22"/>
        <end position="63"/>
    </location>
</feature>
<accession>A0A1E4RIP8</accession>
<evidence type="ECO:0000256" key="7">
    <source>
        <dbReference type="SAM" id="MobiDB-lite"/>
    </source>
</evidence>
<name>A0A1E4RIP8_9ASCO</name>
<organism evidence="11 12">
    <name type="scientific">Hyphopichia burtonii NRRL Y-1933</name>
    <dbReference type="NCBI Taxonomy" id="984485"/>
    <lineage>
        <taxon>Eukaryota</taxon>
        <taxon>Fungi</taxon>
        <taxon>Dikarya</taxon>
        <taxon>Ascomycota</taxon>
        <taxon>Saccharomycotina</taxon>
        <taxon>Pichiomycetes</taxon>
        <taxon>Debaryomycetaceae</taxon>
        <taxon>Hyphopichia</taxon>
    </lineage>
</organism>